<dbReference type="EMBL" id="JABSTQ010000297">
    <property type="protein sequence ID" value="KAG0445491.1"/>
    <property type="molecule type" value="Genomic_DNA"/>
</dbReference>
<protein>
    <submittedName>
        <fullName evidence="1">Uncharacterized protein</fullName>
    </submittedName>
</protein>
<evidence type="ECO:0000313" key="2">
    <source>
        <dbReference type="Proteomes" id="UP000805193"/>
    </source>
</evidence>
<reference evidence="1 2" key="1">
    <citation type="journal article" date="2020" name="Cell">
        <title>Large-Scale Comparative Analyses of Tick Genomes Elucidate Their Genetic Diversity and Vector Capacities.</title>
        <authorList>
            <consortium name="Tick Genome and Microbiome Consortium (TIGMIC)"/>
            <person name="Jia N."/>
            <person name="Wang J."/>
            <person name="Shi W."/>
            <person name="Du L."/>
            <person name="Sun Y."/>
            <person name="Zhan W."/>
            <person name="Jiang J.F."/>
            <person name="Wang Q."/>
            <person name="Zhang B."/>
            <person name="Ji P."/>
            <person name="Bell-Sakyi L."/>
            <person name="Cui X.M."/>
            <person name="Yuan T.T."/>
            <person name="Jiang B.G."/>
            <person name="Yang W.F."/>
            <person name="Lam T.T."/>
            <person name="Chang Q.C."/>
            <person name="Ding S.J."/>
            <person name="Wang X.J."/>
            <person name="Zhu J.G."/>
            <person name="Ruan X.D."/>
            <person name="Zhao L."/>
            <person name="Wei J.T."/>
            <person name="Ye R.Z."/>
            <person name="Que T.C."/>
            <person name="Du C.H."/>
            <person name="Zhou Y.H."/>
            <person name="Cheng J.X."/>
            <person name="Dai P.F."/>
            <person name="Guo W.B."/>
            <person name="Han X.H."/>
            <person name="Huang E.J."/>
            <person name="Li L.F."/>
            <person name="Wei W."/>
            <person name="Gao Y.C."/>
            <person name="Liu J.Z."/>
            <person name="Shao H.Z."/>
            <person name="Wang X."/>
            <person name="Wang C.C."/>
            <person name="Yang T.C."/>
            <person name="Huo Q.B."/>
            <person name="Li W."/>
            <person name="Chen H.Y."/>
            <person name="Chen S.E."/>
            <person name="Zhou L.G."/>
            <person name="Ni X.B."/>
            <person name="Tian J.H."/>
            <person name="Sheng Y."/>
            <person name="Liu T."/>
            <person name="Pan Y.S."/>
            <person name="Xia L.Y."/>
            <person name="Li J."/>
            <person name="Zhao F."/>
            <person name="Cao W.C."/>
        </authorList>
    </citation>
    <scope>NUCLEOTIDE SEQUENCE [LARGE SCALE GENOMIC DNA]</scope>
    <source>
        <strain evidence="1">Iper-2018</strain>
    </source>
</reference>
<organism evidence="1 2">
    <name type="scientific">Ixodes persulcatus</name>
    <name type="common">Taiga tick</name>
    <dbReference type="NCBI Taxonomy" id="34615"/>
    <lineage>
        <taxon>Eukaryota</taxon>
        <taxon>Metazoa</taxon>
        <taxon>Ecdysozoa</taxon>
        <taxon>Arthropoda</taxon>
        <taxon>Chelicerata</taxon>
        <taxon>Arachnida</taxon>
        <taxon>Acari</taxon>
        <taxon>Parasitiformes</taxon>
        <taxon>Ixodida</taxon>
        <taxon>Ixodoidea</taxon>
        <taxon>Ixodidae</taxon>
        <taxon>Ixodinae</taxon>
        <taxon>Ixodes</taxon>
    </lineage>
</organism>
<proteinExistence type="predicted"/>
<keyword evidence="2" id="KW-1185">Reference proteome</keyword>
<accession>A0AC60R221</accession>
<dbReference type="Proteomes" id="UP000805193">
    <property type="component" value="Unassembled WGS sequence"/>
</dbReference>
<gene>
    <name evidence="1" type="ORF">HPB47_014593</name>
</gene>
<sequence>MPSTEDADKNLKLLEFITVDHSARFIIASCIFHNLCIEAGEHSVVEDPEDGDNRFPDTDSLEEFGPMTATDSIFHRRGEEKRNRVIAQMGLR</sequence>
<comment type="caution">
    <text evidence="1">The sequence shown here is derived from an EMBL/GenBank/DDBJ whole genome shotgun (WGS) entry which is preliminary data.</text>
</comment>
<evidence type="ECO:0000313" key="1">
    <source>
        <dbReference type="EMBL" id="KAG0445491.1"/>
    </source>
</evidence>
<name>A0AC60R221_IXOPE</name>